<comment type="caution">
    <text evidence="2">The sequence shown here is derived from an EMBL/GenBank/DDBJ whole genome shotgun (WGS) entry which is preliminary data.</text>
</comment>
<organism evidence="2 3">
    <name type="scientific">Thalassobacillus hwangdonensis</name>
    <dbReference type="NCBI Taxonomy" id="546108"/>
    <lineage>
        <taxon>Bacteria</taxon>
        <taxon>Bacillati</taxon>
        <taxon>Bacillota</taxon>
        <taxon>Bacilli</taxon>
        <taxon>Bacillales</taxon>
        <taxon>Bacillaceae</taxon>
        <taxon>Thalassobacillus</taxon>
    </lineage>
</organism>
<dbReference type="Gene3D" id="2.130.10.10">
    <property type="entry name" value="YVTN repeat-like/Quinoprotein amine dehydrogenase"/>
    <property type="match status" value="1"/>
</dbReference>
<dbReference type="PROSITE" id="PS51257">
    <property type="entry name" value="PROKAR_LIPOPROTEIN"/>
    <property type="match status" value="1"/>
</dbReference>
<dbReference type="SUPFAM" id="SSF110296">
    <property type="entry name" value="Oligoxyloglucan reducing end-specific cellobiohydrolase"/>
    <property type="match status" value="1"/>
</dbReference>
<dbReference type="NCBIfam" id="NF045728">
    <property type="entry name" value="glycosyl_F510_1955"/>
    <property type="match status" value="1"/>
</dbReference>
<name>A0ABW3L5M0_9BACI</name>
<keyword evidence="3" id="KW-1185">Reference proteome</keyword>
<dbReference type="EMBL" id="JBHTKL010000005">
    <property type="protein sequence ID" value="MFD1020338.1"/>
    <property type="molecule type" value="Genomic_DNA"/>
</dbReference>
<dbReference type="InterPro" id="IPR015943">
    <property type="entry name" value="WD40/YVTN_repeat-like_dom_sf"/>
</dbReference>
<feature type="region of interest" description="Disordered" evidence="1">
    <location>
        <begin position="19"/>
        <end position="56"/>
    </location>
</feature>
<sequence>MKKTVLISSLALGVFLAGCNDSSDETETDTQAPAQEESQDQTKQEDKSSTTASESSISNDDFYQAFDGAVEHVHGIGYDKTNNLMVASHSGLKLYDGQSWYSTKEMNNDYMGFNAVNEGFYTSGHPGPESDLPNPIGLQKSSDGGKSLEALAFEGETDFHLMGVGYESHAIYVYNQHENSEIGTGLYKSFDDGQSWEQAKAEGLGKELYTIAVHPQNKEVVAAAAKSGVYLSTDGGNTFELISAEDRQGTAVHFTDTHLYFATYYQNPELVQYDLENESKETVELPEMKQDGVMYMAQNPNDSEAFTILTFNGKAFVNKGKGTEWKSIIENGKTVNE</sequence>
<dbReference type="Proteomes" id="UP001596990">
    <property type="component" value="Unassembled WGS sequence"/>
</dbReference>
<evidence type="ECO:0000313" key="3">
    <source>
        <dbReference type="Proteomes" id="UP001596990"/>
    </source>
</evidence>
<gene>
    <name evidence="2" type="ORF">ACFQ2J_14210</name>
</gene>
<accession>A0ABW3L5M0</accession>
<protein>
    <submittedName>
        <fullName evidence="2">F510_1955 family glycosylhydrolase</fullName>
    </submittedName>
</protein>
<evidence type="ECO:0000256" key="1">
    <source>
        <dbReference type="SAM" id="MobiDB-lite"/>
    </source>
</evidence>
<dbReference type="RefSeq" id="WP_386061767.1">
    <property type="nucleotide sequence ID" value="NZ_JBHTKL010000005.1"/>
</dbReference>
<reference evidence="3" key="1">
    <citation type="journal article" date="2019" name="Int. J. Syst. Evol. Microbiol.">
        <title>The Global Catalogue of Microorganisms (GCM) 10K type strain sequencing project: providing services to taxonomists for standard genome sequencing and annotation.</title>
        <authorList>
            <consortium name="The Broad Institute Genomics Platform"/>
            <consortium name="The Broad Institute Genome Sequencing Center for Infectious Disease"/>
            <person name="Wu L."/>
            <person name="Ma J."/>
        </authorList>
    </citation>
    <scope>NUCLEOTIDE SEQUENCE [LARGE SCALE GENOMIC DNA]</scope>
    <source>
        <strain evidence="3">CCUG 56607</strain>
    </source>
</reference>
<proteinExistence type="predicted"/>
<dbReference type="InterPro" id="IPR054817">
    <property type="entry name" value="Glycosyl_F510_1955-like"/>
</dbReference>
<evidence type="ECO:0000313" key="2">
    <source>
        <dbReference type="EMBL" id="MFD1020338.1"/>
    </source>
</evidence>